<feature type="compositionally biased region" description="Polar residues" evidence="2">
    <location>
        <begin position="1"/>
        <end position="10"/>
    </location>
</feature>
<dbReference type="PANTHER" id="PTHR21240:SF28">
    <property type="entry name" value="ISO-OROTATE DECARBOXYLASE (EUROFUNG)"/>
    <property type="match status" value="1"/>
</dbReference>
<protein>
    <submittedName>
        <fullName evidence="4">Amidohydrolase</fullName>
    </submittedName>
</protein>
<organism evidence="4 5">
    <name type="scientific">Sphingomonas crocodyli</name>
    <dbReference type="NCBI Taxonomy" id="1979270"/>
    <lineage>
        <taxon>Bacteria</taxon>
        <taxon>Pseudomonadati</taxon>
        <taxon>Pseudomonadota</taxon>
        <taxon>Alphaproteobacteria</taxon>
        <taxon>Sphingomonadales</taxon>
        <taxon>Sphingomonadaceae</taxon>
        <taxon>Sphingomonas</taxon>
    </lineage>
</organism>
<accession>A0A437M9N8</accession>
<keyword evidence="1" id="KW-0456">Lyase</keyword>
<dbReference type="GO" id="GO:0016787">
    <property type="term" value="F:hydrolase activity"/>
    <property type="evidence" value="ECO:0007669"/>
    <property type="project" value="UniProtKB-KW"/>
</dbReference>
<feature type="compositionally biased region" description="Low complexity" evidence="2">
    <location>
        <begin position="11"/>
        <end position="21"/>
    </location>
</feature>
<dbReference type="Gene3D" id="3.20.20.140">
    <property type="entry name" value="Metal-dependent hydrolases"/>
    <property type="match status" value="1"/>
</dbReference>
<feature type="region of interest" description="Disordered" evidence="2">
    <location>
        <begin position="1"/>
        <end position="21"/>
    </location>
</feature>
<evidence type="ECO:0000256" key="1">
    <source>
        <dbReference type="ARBA" id="ARBA00023239"/>
    </source>
</evidence>
<feature type="domain" description="Amidohydrolase-related" evidence="3">
    <location>
        <begin position="129"/>
        <end position="406"/>
    </location>
</feature>
<proteinExistence type="predicted"/>
<dbReference type="GO" id="GO:0019748">
    <property type="term" value="P:secondary metabolic process"/>
    <property type="evidence" value="ECO:0007669"/>
    <property type="project" value="TreeGrafter"/>
</dbReference>
<evidence type="ECO:0000259" key="3">
    <source>
        <dbReference type="Pfam" id="PF04909"/>
    </source>
</evidence>
<gene>
    <name evidence="4" type="ORF">EOD43_11100</name>
</gene>
<dbReference type="AlphaFoldDB" id="A0A437M9N8"/>
<dbReference type="OrthoDB" id="9799024at2"/>
<keyword evidence="4" id="KW-0378">Hydrolase</keyword>
<comment type="caution">
    <text evidence="4">The sequence shown here is derived from an EMBL/GenBank/DDBJ whole genome shotgun (WGS) entry which is preliminary data.</text>
</comment>
<dbReference type="InterPro" id="IPR032465">
    <property type="entry name" value="ACMSD"/>
</dbReference>
<dbReference type="SUPFAM" id="SSF51556">
    <property type="entry name" value="Metallo-dependent hydrolases"/>
    <property type="match status" value="1"/>
</dbReference>
<dbReference type="Pfam" id="PF04909">
    <property type="entry name" value="Amidohydro_2"/>
    <property type="match status" value="1"/>
</dbReference>
<sequence>MNDVTELSRTPQAAPAPDQSQPLDYKIVDADAHVNPPHEFWVDYLPAKFKDAAPKIEHAEDADYIVFEGSRRKMNLLGSSGSAGSKAYKAEGRRSSMMAGGWLPAQRIADMDSDGMDASVLFGGGPLGSKNVDLYIESFAAYNRWLSDFCSYDRRRLIGVGYIPLRDTQESIKMMKEAKALGFNAVNIPAFPQSKEANKTSGDTGAIASMGAQAAALTGDPFGGRTLADPEFEDFWAAAVDLDMTLTIHLGGRIPRFGDKQHMLPDMVMSKYAMAEPVAIMIFGGVFMRHPKLRYSVIESGVGWFAHMAEYMDRTWEKQRYWTESKLEERPSFYMDQNVYGSFINDRAGILMRDLPGAGNIMWSSDYPHSETTYPNSAAVIERDFAGIPEDAKYEIICGRAKKLFKVGE</sequence>
<dbReference type="GO" id="GO:0016831">
    <property type="term" value="F:carboxy-lyase activity"/>
    <property type="evidence" value="ECO:0007669"/>
    <property type="project" value="InterPro"/>
</dbReference>
<dbReference type="Proteomes" id="UP000282971">
    <property type="component" value="Unassembled WGS sequence"/>
</dbReference>
<evidence type="ECO:0000313" key="4">
    <source>
        <dbReference type="EMBL" id="RVT94359.1"/>
    </source>
</evidence>
<dbReference type="EMBL" id="SACN01000001">
    <property type="protein sequence ID" value="RVT94359.1"/>
    <property type="molecule type" value="Genomic_DNA"/>
</dbReference>
<dbReference type="InterPro" id="IPR006680">
    <property type="entry name" value="Amidohydro-rel"/>
</dbReference>
<evidence type="ECO:0000313" key="5">
    <source>
        <dbReference type="Proteomes" id="UP000282971"/>
    </source>
</evidence>
<keyword evidence="5" id="KW-1185">Reference proteome</keyword>
<dbReference type="InterPro" id="IPR032466">
    <property type="entry name" value="Metal_Hydrolase"/>
</dbReference>
<evidence type="ECO:0000256" key="2">
    <source>
        <dbReference type="SAM" id="MobiDB-lite"/>
    </source>
</evidence>
<name>A0A437M9N8_9SPHN</name>
<dbReference type="GO" id="GO:0005737">
    <property type="term" value="C:cytoplasm"/>
    <property type="evidence" value="ECO:0007669"/>
    <property type="project" value="TreeGrafter"/>
</dbReference>
<dbReference type="RefSeq" id="WP_127743778.1">
    <property type="nucleotide sequence ID" value="NZ_SACN01000001.1"/>
</dbReference>
<reference evidence="4 5" key="1">
    <citation type="submission" date="2019-01" db="EMBL/GenBank/DDBJ databases">
        <authorList>
            <person name="Chen W.-M."/>
        </authorList>
    </citation>
    <scope>NUCLEOTIDE SEQUENCE [LARGE SCALE GENOMIC DNA]</scope>
    <source>
        <strain evidence="4 5">CCP-7</strain>
    </source>
</reference>
<dbReference type="PANTHER" id="PTHR21240">
    <property type="entry name" value="2-AMINO-3-CARBOXYLMUCONATE-6-SEMIALDEHYDE DECARBOXYLASE"/>
    <property type="match status" value="1"/>
</dbReference>